<dbReference type="OrthoDB" id="9801953at2"/>
<dbReference type="EMBL" id="FQUQ01000005">
    <property type="protein sequence ID" value="SHG40738.1"/>
    <property type="molecule type" value="Genomic_DNA"/>
</dbReference>
<proteinExistence type="predicted"/>
<reference evidence="2" key="1">
    <citation type="submission" date="2016-11" db="EMBL/GenBank/DDBJ databases">
        <authorList>
            <person name="Varghese N."/>
            <person name="Submissions S."/>
        </authorList>
    </citation>
    <scope>NUCLEOTIDE SEQUENCE [LARGE SCALE GENOMIC DNA]</scope>
    <source>
        <strain evidence="2">DSM 16990</strain>
    </source>
</reference>
<dbReference type="Proteomes" id="UP000184287">
    <property type="component" value="Unassembled WGS sequence"/>
</dbReference>
<dbReference type="STRING" id="288992.SAMN04488522_105386"/>
<evidence type="ECO:0000313" key="1">
    <source>
        <dbReference type="EMBL" id="SHG40738.1"/>
    </source>
</evidence>
<dbReference type="SUPFAM" id="SSF51126">
    <property type="entry name" value="Pectin lyase-like"/>
    <property type="match status" value="1"/>
</dbReference>
<keyword evidence="2" id="KW-1185">Reference proteome</keyword>
<evidence type="ECO:0000313" key="2">
    <source>
        <dbReference type="Proteomes" id="UP000184287"/>
    </source>
</evidence>
<organism evidence="1 2">
    <name type="scientific">Pedobacter caeni</name>
    <dbReference type="NCBI Taxonomy" id="288992"/>
    <lineage>
        <taxon>Bacteria</taxon>
        <taxon>Pseudomonadati</taxon>
        <taxon>Bacteroidota</taxon>
        <taxon>Sphingobacteriia</taxon>
        <taxon>Sphingobacteriales</taxon>
        <taxon>Sphingobacteriaceae</taxon>
        <taxon>Pedobacter</taxon>
    </lineage>
</organism>
<name>A0A1M5JJP5_9SPHI</name>
<dbReference type="RefSeq" id="WP_073235018.1">
    <property type="nucleotide sequence ID" value="NZ_FQUQ01000005.1"/>
</dbReference>
<protein>
    <recommendedName>
        <fullName evidence="3">Right handed beta helix region</fullName>
    </recommendedName>
</protein>
<sequence>MTTFGNKQNESAELLNEITPWEDALQALTSRVAALELSATQNGRIIPVGNGTGILNIDGDQLSLNGKAIRLQANDVIEIQAGTYQWIDMCNVTLSVGGVLYVKNNGLVIINEGGFNLYGNKPVKNVVFDFAGFPGLEYGLKNIYTGPHARFHIDTHSIGGYQNITIRGLEFVNVWDRGLRSGGQNIDFTDTGIKAISGLLIEKCRFISDNSPECGGGIKLGGERNEETGTNKGYIEDVVIRDIELIGGAGNIYLGNANNYEIYNIKIEGVNTPESGQEEIITANGWGKIEGIHHPLLQ</sequence>
<evidence type="ECO:0008006" key="3">
    <source>
        <dbReference type="Google" id="ProtNLM"/>
    </source>
</evidence>
<accession>A0A1M5JJP5</accession>
<dbReference type="AlphaFoldDB" id="A0A1M5JJP5"/>
<dbReference type="InterPro" id="IPR011050">
    <property type="entry name" value="Pectin_lyase_fold/virulence"/>
</dbReference>
<gene>
    <name evidence="1" type="ORF">SAMN04488522_105386</name>
</gene>